<proteinExistence type="predicted"/>
<organism evidence="1 2">
    <name type="scientific">Pyropia yezoensis</name>
    <name type="common">Susabi-nori</name>
    <name type="synonym">Porphyra yezoensis</name>
    <dbReference type="NCBI Taxonomy" id="2788"/>
    <lineage>
        <taxon>Eukaryota</taxon>
        <taxon>Rhodophyta</taxon>
        <taxon>Bangiophyceae</taxon>
        <taxon>Bangiales</taxon>
        <taxon>Bangiaceae</taxon>
        <taxon>Pyropia</taxon>
    </lineage>
</organism>
<protein>
    <submittedName>
        <fullName evidence="1">Uncharacterized protein</fullName>
    </submittedName>
</protein>
<name>A0ACC3C4T2_PYRYE</name>
<dbReference type="EMBL" id="CM020619">
    <property type="protein sequence ID" value="KAK1865172.1"/>
    <property type="molecule type" value="Genomic_DNA"/>
</dbReference>
<evidence type="ECO:0000313" key="2">
    <source>
        <dbReference type="Proteomes" id="UP000798662"/>
    </source>
</evidence>
<evidence type="ECO:0000313" key="1">
    <source>
        <dbReference type="EMBL" id="KAK1865172.1"/>
    </source>
</evidence>
<dbReference type="Proteomes" id="UP000798662">
    <property type="component" value="Chromosome 2"/>
</dbReference>
<gene>
    <name evidence="1" type="ORF">I4F81_007707</name>
</gene>
<reference evidence="1" key="1">
    <citation type="submission" date="2019-11" db="EMBL/GenBank/DDBJ databases">
        <title>Nori genome reveals adaptations in red seaweeds to the harsh intertidal environment.</title>
        <authorList>
            <person name="Wang D."/>
            <person name="Mao Y."/>
        </authorList>
    </citation>
    <scope>NUCLEOTIDE SEQUENCE</scope>
    <source>
        <tissue evidence="1">Gametophyte</tissue>
    </source>
</reference>
<keyword evidence="2" id="KW-1185">Reference proteome</keyword>
<comment type="caution">
    <text evidence="1">The sequence shown here is derived from an EMBL/GenBank/DDBJ whole genome shotgun (WGS) entry which is preliminary data.</text>
</comment>
<sequence length="405" mass="42022">MVANVTRVPSTPLTREEANARLDGNDVGDSQVEAIATLTFQQSINCCGVTSVAYALSALGCPTTVDDLFLKVGMNVDSAVGDGMTLAEIYDAAQRYVARVGLPIFVECYHFDEFKASAMGWATATAAELESGLDDLLILNFHSGIAHGWASGGGGHFSVLAAADEAKGDVIMADVHGVKYGSFWATPATQMFEAMADKDSCGRSRGALRFGRTDRPVDRPLPGLTPTVLDWAHPPAPYHASALRAYVPHHWDAGLGARNMARSLAAKGLTPTTATVVTVPAVTSAELVAALVKAGLGKKGVVVLAAYEFNTAYGAPLMAKEKGEAGALSHGTRAWSPVAAVDADADTTDGAGVVLAPAHHVILAGRLWATSAERLAAAMAAATDDDGNDVSFVVLDNRGEGQTSA</sequence>
<accession>A0ACC3C4T2</accession>